<feature type="compositionally biased region" description="Basic and acidic residues" evidence="1">
    <location>
        <begin position="187"/>
        <end position="226"/>
    </location>
</feature>
<dbReference type="EnsemblMetazoa" id="ASIC012351-RA">
    <property type="protein sequence ID" value="ASIC012351-PA"/>
    <property type="gene ID" value="ASIC012351"/>
</dbReference>
<evidence type="ECO:0000256" key="1">
    <source>
        <dbReference type="SAM" id="MobiDB-lite"/>
    </source>
</evidence>
<reference evidence="2 4" key="1">
    <citation type="journal article" date="2014" name="BMC Genomics">
        <title>Genome sequence of Anopheles sinensis provides insight into genetics basis of mosquito competence for malaria parasites.</title>
        <authorList>
            <person name="Zhou D."/>
            <person name="Zhang D."/>
            <person name="Ding G."/>
            <person name="Shi L."/>
            <person name="Hou Q."/>
            <person name="Ye Y."/>
            <person name="Xu Y."/>
            <person name="Zhou H."/>
            <person name="Xiong C."/>
            <person name="Li S."/>
            <person name="Yu J."/>
            <person name="Hong S."/>
            <person name="Yu X."/>
            <person name="Zou P."/>
            <person name="Chen C."/>
            <person name="Chang X."/>
            <person name="Wang W."/>
            <person name="Lv Y."/>
            <person name="Sun Y."/>
            <person name="Ma L."/>
            <person name="Shen B."/>
            <person name="Zhu C."/>
        </authorList>
    </citation>
    <scope>NUCLEOTIDE SEQUENCE [LARGE SCALE GENOMIC DNA]</scope>
</reference>
<dbReference type="EMBL" id="ATLV01019615">
    <property type="status" value="NOT_ANNOTATED_CDS"/>
    <property type="molecule type" value="Genomic_DNA"/>
</dbReference>
<feature type="compositionally biased region" description="Low complexity" evidence="1">
    <location>
        <begin position="95"/>
        <end position="107"/>
    </location>
</feature>
<accession>A0A084W2G1</accession>
<proteinExistence type="predicted"/>
<dbReference type="VEuPathDB" id="VectorBase:ASIC012351"/>
<feature type="compositionally biased region" description="Acidic residues" evidence="1">
    <location>
        <begin position="328"/>
        <end position="348"/>
    </location>
</feature>
<gene>
    <name evidence="2" type="ORF">ZHAS_00012351</name>
</gene>
<feature type="compositionally biased region" description="Polar residues" evidence="1">
    <location>
        <begin position="434"/>
        <end position="464"/>
    </location>
</feature>
<reference evidence="3" key="2">
    <citation type="submission" date="2020-05" db="UniProtKB">
        <authorList>
            <consortium name="EnsemblMetazoa"/>
        </authorList>
    </citation>
    <scope>IDENTIFICATION</scope>
</reference>
<name>A0A084W2G1_ANOSI</name>
<feature type="compositionally biased region" description="Polar residues" evidence="1">
    <location>
        <begin position="231"/>
        <end position="244"/>
    </location>
</feature>
<feature type="region of interest" description="Disordered" evidence="1">
    <location>
        <begin position="135"/>
        <end position="154"/>
    </location>
</feature>
<evidence type="ECO:0000313" key="4">
    <source>
        <dbReference type="Proteomes" id="UP000030765"/>
    </source>
</evidence>
<feature type="region of interest" description="Disordered" evidence="1">
    <location>
        <begin position="1"/>
        <end position="117"/>
    </location>
</feature>
<dbReference type="OMA" id="MAIHIAI"/>
<feature type="region of interest" description="Disordered" evidence="1">
    <location>
        <begin position="187"/>
        <end position="476"/>
    </location>
</feature>
<sequence length="566" mass="61098">MEVDQPVVSNADDEKMPVATTDNVLPESPDKSPEMENDELPALVISDSEGDEPPAANPQEKITVGSSDRENEVNISGITPLDPSVMDDVTKDASVVEVESVEKPSPVSEEESKQSENIVVVDVEQQKPECVYENIDLTGTSSADDSGVSDEGTEKMVKRTEESVEKVVKDSASLTAQELLQSLLGDREDDYRLKGFGDEKTDPKGECSDLIKLNDESSEQSRDKNIAVESTLDQGKQVSCSSENDAADSFQDEITTTNEESKEDSDLISTPKEDNTLEVPVVVDKEASQHTSEEKTSGDHEADSHPDVDKGVSQDDTLVLRSTKESNNEDDDDDVICLLEEMAEEDQTDSNSLSNEDSASPSADSAIAPSKHSDSTTISGVTVESKETEPDSIDEPPTKRHRSSDSHDQDNVGDVDRLVCQDNGTSDDPVMIPTHSSENGDNSESMMEQEQSQTPNRSRPSSSIGDPADCPNGVNTTETIFLTSHFEATATLVGVETNNSVGERTIVVPSLSSEVLVIDDDDDDDDDCGNGGVTKTIDSTKDCKLASPDIEVGEKRPREVLESEIN</sequence>
<keyword evidence="4" id="KW-1185">Reference proteome</keyword>
<feature type="compositionally biased region" description="Basic and acidic residues" evidence="1">
    <location>
        <begin position="403"/>
        <end position="419"/>
    </location>
</feature>
<dbReference type="STRING" id="74873.A0A084W2G1"/>
<evidence type="ECO:0000313" key="2">
    <source>
        <dbReference type="EMBL" id="KFB44405.1"/>
    </source>
</evidence>
<protein>
    <submittedName>
        <fullName evidence="2">AGAP005147-PA-like protein</fullName>
    </submittedName>
</protein>
<dbReference type="EMBL" id="KE525275">
    <property type="protein sequence ID" value="KFB44405.1"/>
    <property type="molecule type" value="Genomic_DNA"/>
</dbReference>
<dbReference type="Proteomes" id="UP000030765">
    <property type="component" value="Unassembled WGS sequence"/>
</dbReference>
<dbReference type="AlphaFoldDB" id="A0A084W2G1"/>
<feature type="compositionally biased region" description="Low complexity" evidence="1">
    <location>
        <begin position="357"/>
        <end position="370"/>
    </location>
</feature>
<evidence type="ECO:0000313" key="3">
    <source>
        <dbReference type="EnsemblMetazoa" id="ASIC012351-PA"/>
    </source>
</evidence>
<feature type="compositionally biased region" description="Basic and acidic residues" evidence="1">
    <location>
        <begin position="283"/>
        <end position="313"/>
    </location>
</feature>
<organism evidence="2">
    <name type="scientific">Anopheles sinensis</name>
    <name type="common">Mosquito</name>
    <dbReference type="NCBI Taxonomy" id="74873"/>
    <lineage>
        <taxon>Eukaryota</taxon>
        <taxon>Metazoa</taxon>
        <taxon>Ecdysozoa</taxon>
        <taxon>Arthropoda</taxon>
        <taxon>Hexapoda</taxon>
        <taxon>Insecta</taxon>
        <taxon>Pterygota</taxon>
        <taxon>Neoptera</taxon>
        <taxon>Endopterygota</taxon>
        <taxon>Diptera</taxon>
        <taxon>Nematocera</taxon>
        <taxon>Culicoidea</taxon>
        <taxon>Culicidae</taxon>
        <taxon>Anophelinae</taxon>
        <taxon>Anopheles</taxon>
    </lineage>
</organism>